<dbReference type="SMART" id="SM00245">
    <property type="entry name" value="TSPc"/>
    <property type="match status" value="1"/>
</dbReference>
<dbReference type="EMBL" id="JBDKWZ010000011">
    <property type="protein sequence ID" value="MEN7550028.1"/>
    <property type="molecule type" value="Genomic_DNA"/>
</dbReference>
<dbReference type="RefSeq" id="WP_346822805.1">
    <property type="nucleotide sequence ID" value="NZ_JBDKWZ010000011.1"/>
</dbReference>
<dbReference type="AlphaFoldDB" id="A0AAW9S824"/>
<dbReference type="SUPFAM" id="SSF52096">
    <property type="entry name" value="ClpP/crotonase"/>
    <property type="match status" value="1"/>
</dbReference>
<organism evidence="2 3">
    <name type="scientific">Rapidithrix thailandica</name>
    <dbReference type="NCBI Taxonomy" id="413964"/>
    <lineage>
        <taxon>Bacteria</taxon>
        <taxon>Pseudomonadati</taxon>
        <taxon>Bacteroidota</taxon>
        <taxon>Cytophagia</taxon>
        <taxon>Cytophagales</taxon>
        <taxon>Flammeovirgaceae</taxon>
        <taxon>Rapidithrix</taxon>
    </lineage>
</organism>
<evidence type="ECO:0000259" key="1">
    <source>
        <dbReference type="SMART" id="SM00245"/>
    </source>
</evidence>
<dbReference type="Pfam" id="PF03572">
    <property type="entry name" value="Peptidase_S41"/>
    <property type="match status" value="1"/>
</dbReference>
<dbReference type="InterPro" id="IPR005151">
    <property type="entry name" value="Tail-specific_protease"/>
</dbReference>
<dbReference type="InterPro" id="IPR029045">
    <property type="entry name" value="ClpP/crotonase-like_dom_sf"/>
</dbReference>
<dbReference type="PANTHER" id="PTHR32060">
    <property type="entry name" value="TAIL-SPECIFIC PROTEASE"/>
    <property type="match status" value="1"/>
</dbReference>
<feature type="domain" description="Tail specific protease" evidence="1">
    <location>
        <begin position="183"/>
        <end position="431"/>
    </location>
</feature>
<protein>
    <submittedName>
        <fullName evidence="2">S41 family peptidase</fullName>
    </submittedName>
</protein>
<dbReference type="GO" id="GO:0004175">
    <property type="term" value="F:endopeptidase activity"/>
    <property type="evidence" value="ECO:0007669"/>
    <property type="project" value="TreeGrafter"/>
</dbReference>
<sequence>MQADLEKFKMALINIHPGTYTHQKPEEFERFVDKLLSEVSKPMAATKFYTIVLKLIAGIHDGHTQAYAFGELGKLIYHQKRLPFQVSIHSERIFIIKNLSTKELPEGSEILSIDNKLSNEILIEMRQHYTSDGKSFNGMYHWLGGPYRPFNRLYPEIFGEQPTYSLVYRDYKTKDIVTMKIDAIPKASYEKRDAVKYPPEKINEKAFNFTTHEKEGYAYMQINRFVKEGFNEPENIYPDFYKQCFEKIASQNIQNLIIDLRDNGGGKASNAAYLMQYFIQKPFIPAKEITTLGDDSYFLELTGDTLSLDEAFDLVSTNQKTFKVTKTEVLRDLMTYTPITEHAYSGKLIVLINGGTTSAGAIAAGLLKEYTNAVLVGEETFGYAGISNGIRHISIRGDSTEVAIHLPLLHTEYNINPEVKRRSVVPDFQLSNSMQNILSNKDYILEYTIEELLRQ</sequence>
<dbReference type="PANTHER" id="PTHR32060:SF22">
    <property type="entry name" value="CARBOXYL-TERMINAL-PROCESSING PEPTIDASE 3, CHLOROPLASTIC"/>
    <property type="match status" value="1"/>
</dbReference>
<dbReference type="GO" id="GO:0008236">
    <property type="term" value="F:serine-type peptidase activity"/>
    <property type="evidence" value="ECO:0007669"/>
    <property type="project" value="InterPro"/>
</dbReference>
<dbReference type="GO" id="GO:0006508">
    <property type="term" value="P:proteolysis"/>
    <property type="evidence" value="ECO:0007669"/>
    <property type="project" value="InterPro"/>
</dbReference>
<evidence type="ECO:0000313" key="2">
    <source>
        <dbReference type="EMBL" id="MEN7550028.1"/>
    </source>
</evidence>
<dbReference type="Proteomes" id="UP001403385">
    <property type="component" value="Unassembled WGS sequence"/>
</dbReference>
<keyword evidence="3" id="KW-1185">Reference proteome</keyword>
<evidence type="ECO:0000313" key="3">
    <source>
        <dbReference type="Proteomes" id="UP001403385"/>
    </source>
</evidence>
<dbReference type="Gene3D" id="3.90.226.10">
    <property type="entry name" value="2-enoyl-CoA Hydratase, Chain A, domain 1"/>
    <property type="match status" value="1"/>
</dbReference>
<dbReference type="GO" id="GO:0030288">
    <property type="term" value="C:outer membrane-bounded periplasmic space"/>
    <property type="evidence" value="ECO:0007669"/>
    <property type="project" value="TreeGrafter"/>
</dbReference>
<accession>A0AAW9S824</accession>
<name>A0AAW9S824_9BACT</name>
<comment type="caution">
    <text evidence="2">The sequence shown here is derived from an EMBL/GenBank/DDBJ whole genome shotgun (WGS) entry which is preliminary data.</text>
</comment>
<reference evidence="2 3" key="1">
    <citation type="submission" date="2024-04" db="EMBL/GenBank/DDBJ databases">
        <title>Novel genus in family Flammeovirgaceae.</title>
        <authorList>
            <person name="Nguyen T.H."/>
            <person name="Vuong T.Q."/>
            <person name="Le H."/>
            <person name="Kim S.-G."/>
        </authorList>
    </citation>
    <scope>NUCLEOTIDE SEQUENCE [LARGE SCALE GENOMIC DNA]</scope>
    <source>
        <strain evidence="2 3">JCM 23209</strain>
    </source>
</reference>
<proteinExistence type="predicted"/>
<dbReference type="GO" id="GO:0007165">
    <property type="term" value="P:signal transduction"/>
    <property type="evidence" value="ECO:0007669"/>
    <property type="project" value="TreeGrafter"/>
</dbReference>
<gene>
    <name evidence="2" type="ORF">AAG747_19040</name>
</gene>